<sequence>MNKFLAALTETTLRPTPAYSNDWASGYFGLELRYAFTVHAKLTV</sequence>
<evidence type="ECO:0000313" key="1">
    <source>
        <dbReference type="EMBL" id="SLN63492.1"/>
    </source>
</evidence>
<dbReference type="Proteomes" id="UP000193827">
    <property type="component" value="Unassembled WGS sequence"/>
</dbReference>
<proteinExistence type="predicted"/>
<gene>
    <name evidence="1" type="ORF">PEL8287_03465</name>
</gene>
<evidence type="ECO:0000313" key="2">
    <source>
        <dbReference type="Proteomes" id="UP000193827"/>
    </source>
</evidence>
<organism evidence="1 2">
    <name type="scientific">Roseovarius litorisediminis</name>
    <dbReference type="NCBI Taxonomy" id="1312363"/>
    <lineage>
        <taxon>Bacteria</taxon>
        <taxon>Pseudomonadati</taxon>
        <taxon>Pseudomonadota</taxon>
        <taxon>Alphaproteobacteria</taxon>
        <taxon>Rhodobacterales</taxon>
        <taxon>Roseobacteraceae</taxon>
        <taxon>Roseovarius</taxon>
    </lineage>
</organism>
<accession>A0A1Y5TGQ1</accession>
<name>A0A1Y5TGQ1_9RHOB</name>
<keyword evidence="2" id="KW-1185">Reference proteome</keyword>
<reference evidence="1 2" key="1">
    <citation type="submission" date="2017-03" db="EMBL/GenBank/DDBJ databases">
        <authorList>
            <person name="Afonso C.L."/>
            <person name="Miller P.J."/>
            <person name="Scott M.A."/>
            <person name="Spackman E."/>
            <person name="Goraichik I."/>
            <person name="Dimitrov K.M."/>
            <person name="Suarez D.L."/>
            <person name="Swayne D.E."/>
        </authorList>
    </citation>
    <scope>NUCLEOTIDE SEQUENCE [LARGE SCALE GENOMIC DNA]</scope>
    <source>
        <strain evidence="1 2">CECT 8287</strain>
    </source>
</reference>
<dbReference type="AlphaFoldDB" id="A0A1Y5TGQ1"/>
<dbReference type="EMBL" id="FWFL01000011">
    <property type="protein sequence ID" value="SLN63492.1"/>
    <property type="molecule type" value="Genomic_DNA"/>
</dbReference>
<protein>
    <submittedName>
        <fullName evidence="1">Uncharacterized protein</fullName>
    </submittedName>
</protein>